<dbReference type="SMART" id="SM01080">
    <property type="entry name" value="CHASE2"/>
    <property type="match status" value="1"/>
</dbReference>
<name>X1MZN8_9ZZZZ</name>
<keyword evidence="1" id="KW-1133">Transmembrane helix</keyword>
<feature type="domain" description="CHASE2" evidence="2">
    <location>
        <begin position="35"/>
        <end position="276"/>
    </location>
</feature>
<sequence>KIRSLFKKGIPEWLIGLILTLLFLIMVVTGFLDFTDVVEKKTFDLRSRLSASGERNPDIEIVVIDDDDLAEFGRFPWQRNIIAKGINNLAEAGAKVIALNIMFIEPEESAGLTKIRELKKTYIDLDLNNNDSSIKTFYGLLNKAEVDLDNDAKLAEAFKKAGNVVLPFYFETMSTGRDQEVPEYIAKNSYKVIDGLKDELAISSIGWYSKIKPLLPSFADSVAGIGYINIFPDGDGSIRSQTHAVGYLENTFIPSFPMAIVKAFKGLDESKIRLILGEG</sequence>
<evidence type="ECO:0000256" key="1">
    <source>
        <dbReference type="SAM" id="Phobius"/>
    </source>
</evidence>
<protein>
    <recommendedName>
        <fullName evidence="2">CHASE2 domain-containing protein</fullName>
    </recommendedName>
</protein>
<organism evidence="3">
    <name type="scientific">marine sediment metagenome</name>
    <dbReference type="NCBI Taxonomy" id="412755"/>
    <lineage>
        <taxon>unclassified sequences</taxon>
        <taxon>metagenomes</taxon>
        <taxon>ecological metagenomes</taxon>
    </lineage>
</organism>
<feature type="non-terminal residue" evidence="3">
    <location>
        <position position="1"/>
    </location>
</feature>
<evidence type="ECO:0000259" key="2">
    <source>
        <dbReference type="SMART" id="SM01080"/>
    </source>
</evidence>
<keyword evidence="1" id="KW-0472">Membrane</keyword>
<gene>
    <name evidence="3" type="ORF">S06H3_20146</name>
</gene>
<dbReference type="InterPro" id="IPR007890">
    <property type="entry name" value="CHASE2"/>
</dbReference>
<comment type="caution">
    <text evidence="3">The sequence shown here is derived from an EMBL/GenBank/DDBJ whole genome shotgun (WGS) entry which is preliminary data.</text>
</comment>
<dbReference type="EMBL" id="BARV01010403">
    <property type="protein sequence ID" value="GAI11839.1"/>
    <property type="molecule type" value="Genomic_DNA"/>
</dbReference>
<dbReference type="Pfam" id="PF05226">
    <property type="entry name" value="CHASE2"/>
    <property type="match status" value="1"/>
</dbReference>
<feature type="transmembrane region" description="Helical" evidence="1">
    <location>
        <begin position="12"/>
        <end position="32"/>
    </location>
</feature>
<accession>X1MZN8</accession>
<keyword evidence="1" id="KW-0812">Transmembrane</keyword>
<feature type="non-terminal residue" evidence="3">
    <location>
        <position position="279"/>
    </location>
</feature>
<reference evidence="3" key="1">
    <citation type="journal article" date="2014" name="Front. Microbiol.">
        <title>High frequency of phylogenetically diverse reductive dehalogenase-homologous genes in deep subseafloor sedimentary metagenomes.</title>
        <authorList>
            <person name="Kawai M."/>
            <person name="Futagami T."/>
            <person name="Toyoda A."/>
            <person name="Takaki Y."/>
            <person name="Nishi S."/>
            <person name="Hori S."/>
            <person name="Arai W."/>
            <person name="Tsubouchi T."/>
            <person name="Morono Y."/>
            <person name="Uchiyama I."/>
            <person name="Ito T."/>
            <person name="Fujiyama A."/>
            <person name="Inagaki F."/>
            <person name="Takami H."/>
        </authorList>
    </citation>
    <scope>NUCLEOTIDE SEQUENCE</scope>
    <source>
        <strain evidence="3">Expedition CK06-06</strain>
    </source>
</reference>
<evidence type="ECO:0000313" key="3">
    <source>
        <dbReference type="EMBL" id="GAI11839.1"/>
    </source>
</evidence>
<proteinExistence type="predicted"/>
<dbReference type="AlphaFoldDB" id="X1MZN8"/>